<feature type="transmembrane region" description="Helical" evidence="1">
    <location>
        <begin position="292"/>
        <end position="311"/>
    </location>
</feature>
<evidence type="ECO:0000256" key="2">
    <source>
        <dbReference type="SAM" id="SignalP"/>
    </source>
</evidence>
<dbReference type="PANTHER" id="PTHR31685:SF3">
    <property type="entry name" value="INTEGRAL MEMBRANE PROTEIN (AFU_ORTHOLOGUE AFUA_6G12730)"/>
    <property type="match status" value="1"/>
</dbReference>
<feature type="transmembrane region" description="Helical" evidence="1">
    <location>
        <begin position="372"/>
        <end position="390"/>
    </location>
</feature>
<proteinExistence type="predicted"/>
<keyword evidence="1" id="KW-1133">Transmembrane helix</keyword>
<keyword evidence="6" id="KW-1185">Reference proteome</keyword>
<evidence type="ECO:0000259" key="3">
    <source>
        <dbReference type="Pfam" id="PF10348"/>
    </source>
</evidence>
<organism evidence="5 6">
    <name type="scientific">Bifiguratus adelaidae</name>
    <dbReference type="NCBI Taxonomy" id="1938954"/>
    <lineage>
        <taxon>Eukaryota</taxon>
        <taxon>Fungi</taxon>
        <taxon>Fungi incertae sedis</taxon>
        <taxon>Mucoromycota</taxon>
        <taxon>Mucoromycotina</taxon>
        <taxon>Endogonomycetes</taxon>
        <taxon>Endogonales</taxon>
        <taxon>Endogonales incertae sedis</taxon>
        <taxon>Bifiguratus</taxon>
    </lineage>
</organism>
<evidence type="ECO:0000259" key="4">
    <source>
        <dbReference type="Pfam" id="PF10355"/>
    </source>
</evidence>
<dbReference type="OrthoDB" id="4005299at2759"/>
<feature type="transmembrane region" description="Helical" evidence="1">
    <location>
        <begin position="511"/>
        <end position="535"/>
    </location>
</feature>
<feature type="transmembrane region" description="Helical" evidence="1">
    <location>
        <begin position="443"/>
        <end position="465"/>
    </location>
</feature>
<feature type="transmembrane region" description="Helical" evidence="1">
    <location>
        <begin position="114"/>
        <end position="132"/>
    </location>
</feature>
<gene>
    <name evidence="5" type="ORF">BZG36_01930</name>
</gene>
<accession>A0A261Y3T6</accession>
<keyword evidence="1" id="KW-0812">Transmembrane</keyword>
<evidence type="ECO:0000256" key="1">
    <source>
        <dbReference type="SAM" id="Phobius"/>
    </source>
</evidence>
<dbReference type="Pfam" id="PF10348">
    <property type="entry name" value="DUF2427"/>
    <property type="match status" value="1"/>
</dbReference>
<comment type="caution">
    <text evidence="5">The sequence shown here is derived from an EMBL/GenBank/DDBJ whole genome shotgun (WGS) entry which is preliminary data.</text>
</comment>
<dbReference type="Proteomes" id="UP000242875">
    <property type="component" value="Unassembled WGS sequence"/>
</dbReference>
<keyword evidence="1" id="KW-0472">Membrane</keyword>
<reference evidence="5 6" key="1">
    <citation type="journal article" date="2017" name="Mycologia">
        <title>Bifiguratus adelaidae, gen. et sp. nov., a new member of Mucoromycotina in endophytic and soil-dwelling habitats.</title>
        <authorList>
            <person name="Torres-Cruz T.J."/>
            <person name="Billingsley Tobias T.L."/>
            <person name="Almatruk M."/>
            <person name="Hesse C."/>
            <person name="Kuske C.R."/>
            <person name="Desiro A."/>
            <person name="Benucci G.M."/>
            <person name="Bonito G."/>
            <person name="Stajich J.E."/>
            <person name="Dunlap C."/>
            <person name="Arnold A.E."/>
            <person name="Porras-Alfaro A."/>
        </authorList>
    </citation>
    <scope>NUCLEOTIDE SEQUENCE [LARGE SCALE GENOMIC DNA]</scope>
    <source>
        <strain evidence="5 6">AZ0501</strain>
    </source>
</reference>
<feature type="domain" description="Protein YTP1-like C-terminal" evidence="4">
    <location>
        <begin position="266"/>
        <end position="536"/>
    </location>
</feature>
<feature type="transmembrane region" description="Helical" evidence="1">
    <location>
        <begin position="477"/>
        <end position="499"/>
    </location>
</feature>
<evidence type="ECO:0000313" key="6">
    <source>
        <dbReference type="Proteomes" id="UP000242875"/>
    </source>
</evidence>
<feature type="transmembrane region" description="Helical" evidence="1">
    <location>
        <begin position="411"/>
        <end position="431"/>
    </location>
</feature>
<feature type="signal peptide" evidence="2">
    <location>
        <begin position="1"/>
        <end position="19"/>
    </location>
</feature>
<protein>
    <recommendedName>
        <fullName evidence="7">Protein YTP1-like C-terminal domain-containing protein</fullName>
    </recommendedName>
</protein>
<evidence type="ECO:0008006" key="7">
    <source>
        <dbReference type="Google" id="ProtNLM"/>
    </source>
</evidence>
<feature type="transmembrane region" description="Helical" evidence="1">
    <location>
        <begin position="261"/>
        <end position="280"/>
    </location>
</feature>
<dbReference type="EMBL" id="MVBO01000018">
    <property type="protein sequence ID" value="OZJ05279.1"/>
    <property type="molecule type" value="Genomic_DNA"/>
</dbReference>
<dbReference type="InterPro" id="IPR018827">
    <property type="entry name" value="YTP1_C"/>
</dbReference>
<dbReference type="InterPro" id="IPR018825">
    <property type="entry name" value="DUF2427"/>
</dbReference>
<dbReference type="PANTHER" id="PTHR31685">
    <property type="entry name" value="INTEGRAL MEMBRANE PROTEIN (AFU_ORTHOLOGUE AFUA_6G12730)-RELATED"/>
    <property type="match status" value="1"/>
</dbReference>
<keyword evidence="2" id="KW-0732">Signal</keyword>
<feature type="chain" id="PRO_5012221503" description="Protein YTP1-like C-terminal domain-containing protein" evidence="2">
    <location>
        <begin position="20"/>
        <end position="569"/>
    </location>
</feature>
<feature type="transmembrane region" description="Helical" evidence="1">
    <location>
        <begin position="332"/>
        <end position="352"/>
    </location>
</feature>
<sequence>MLRLGYLGLFLLILGGVVAQHDHHMDVPPQPEGEEPMSYARWEEHRGYLALHVIFMILAFVIVMPMGIMFGIARSNLHWPTQVLAALLAQIGFTFAELYGHSMPAFYEGNSHHTNGWIIWWILNLQLGIGVTRKLTKYIKSKMNGGRYEQLETVTLFDRHSDEHTSDLDDEDSQGTLHENEDYHTVRLMASPSTTTLNDPLESKPTYARTKPSFITRLVEKVAAKMMPYIPEPVQFVICKSLVNPFTEVVLRRIHQVIGRVFILLIFAQITTGVVVWEGICRSWDVLGCAAHLIKGGIFFWIGLITFARYLGAFKEYGWSWNLPDDKHKTMFSFEMIETSLIFIYGITNTWMEHFGENDAWSHKDFEHASLAFMWWWMGLAGILVESKAIRRCLDGITSTNPAGQSTDRRLSLNPFPGLTILLTGVSMGNHHQMTETGTRVHYLWGLLFTLGAICRFLTYFLMYLKSPTTNLPTRPPTEAIGAFCLVAGGIMFMASQSGTIDWMIRNDIDLMFFMNAATAVAFIILSGTAGLLAIKAWSARRQERINAANADPMTVRVGDLRQDSGIAA</sequence>
<dbReference type="AlphaFoldDB" id="A0A261Y3T6"/>
<feature type="transmembrane region" description="Helical" evidence="1">
    <location>
        <begin position="83"/>
        <end position="102"/>
    </location>
</feature>
<dbReference type="Gene3D" id="1.20.120.1770">
    <property type="match status" value="1"/>
</dbReference>
<dbReference type="Pfam" id="PF10355">
    <property type="entry name" value="Ytp1"/>
    <property type="match status" value="1"/>
</dbReference>
<feature type="domain" description="DUF2427" evidence="3">
    <location>
        <begin position="36"/>
        <end position="135"/>
    </location>
</feature>
<feature type="transmembrane region" description="Helical" evidence="1">
    <location>
        <begin position="49"/>
        <end position="71"/>
    </location>
</feature>
<name>A0A261Y3T6_9FUNG</name>
<evidence type="ECO:0000313" key="5">
    <source>
        <dbReference type="EMBL" id="OZJ05279.1"/>
    </source>
</evidence>